<dbReference type="InParanoid" id="A0A067RR25"/>
<evidence type="ECO:0000256" key="1">
    <source>
        <dbReference type="SAM" id="MobiDB-lite"/>
    </source>
</evidence>
<name>A0A067RR25_ZOONE</name>
<dbReference type="Proteomes" id="UP000027135">
    <property type="component" value="Unassembled WGS sequence"/>
</dbReference>
<protein>
    <submittedName>
        <fullName evidence="2">Uncharacterized protein</fullName>
    </submittedName>
</protein>
<keyword evidence="3" id="KW-1185">Reference proteome</keyword>
<dbReference type="EMBL" id="KK852515">
    <property type="protein sequence ID" value="KDR22184.1"/>
    <property type="molecule type" value="Genomic_DNA"/>
</dbReference>
<reference evidence="2 3" key="1">
    <citation type="journal article" date="2014" name="Nat. Commun.">
        <title>Molecular traces of alternative social organization in a termite genome.</title>
        <authorList>
            <person name="Terrapon N."/>
            <person name="Li C."/>
            <person name="Robertson H.M."/>
            <person name="Ji L."/>
            <person name="Meng X."/>
            <person name="Booth W."/>
            <person name="Chen Z."/>
            <person name="Childers C.P."/>
            <person name="Glastad K.M."/>
            <person name="Gokhale K."/>
            <person name="Gowin J."/>
            <person name="Gronenberg W."/>
            <person name="Hermansen R.A."/>
            <person name="Hu H."/>
            <person name="Hunt B.G."/>
            <person name="Huylmans A.K."/>
            <person name="Khalil S.M."/>
            <person name="Mitchell R.D."/>
            <person name="Munoz-Torres M.C."/>
            <person name="Mustard J.A."/>
            <person name="Pan H."/>
            <person name="Reese J.T."/>
            <person name="Scharf M.E."/>
            <person name="Sun F."/>
            <person name="Vogel H."/>
            <person name="Xiao J."/>
            <person name="Yang W."/>
            <person name="Yang Z."/>
            <person name="Yang Z."/>
            <person name="Zhou J."/>
            <person name="Zhu J."/>
            <person name="Brent C.S."/>
            <person name="Elsik C.G."/>
            <person name="Goodisman M.A."/>
            <person name="Liberles D.A."/>
            <person name="Roe R.M."/>
            <person name="Vargo E.L."/>
            <person name="Vilcinskas A."/>
            <person name="Wang J."/>
            <person name="Bornberg-Bauer E."/>
            <person name="Korb J."/>
            <person name="Zhang G."/>
            <person name="Liebig J."/>
        </authorList>
    </citation>
    <scope>NUCLEOTIDE SEQUENCE [LARGE SCALE GENOMIC DNA]</scope>
    <source>
        <tissue evidence="2">Whole organism</tissue>
    </source>
</reference>
<sequence length="115" mass="13037">MIPRTTPSVPLGPRQDPRRPSPLGSPITPCRIPGFTRTPHDHPSIRHRFPRIPTKDSLPRSSRILHQTFPTEFPTIATQDSQDIPLDLPHNITHDPAGFPTKNPHIIPHRNHNQD</sequence>
<dbReference type="AlphaFoldDB" id="A0A067RR25"/>
<organism evidence="2 3">
    <name type="scientific">Zootermopsis nevadensis</name>
    <name type="common">Dampwood termite</name>
    <dbReference type="NCBI Taxonomy" id="136037"/>
    <lineage>
        <taxon>Eukaryota</taxon>
        <taxon>Metazoa</taxon>
        <taxon>Ecdysozoa</taxon>
        <taxon>Arthropoda</taxon>
        <taxon>Hexapoda</taxon>
        <taxon>Insecta</taxon>
        <taxon>Pterygota</taxon>
        <taxon>Neoptera</taxon>
        <taxon>Polyneoptera</taxon>
        <taxon>Dictyoptera</taxon>
        <taxon>Blattodea</taxon>
        <taxon>Blattoidea</taxon>
        <taxon>Termitoidae</taxon>
        <taxon>Termopsidae</taxon>
        <taxon>Zootermopsis</taxon>
    </lineage>
</organism>
<feature type="region of interest" description="Disordered" evidence="1">
    <location>
        <begin position="82"/>
        <end position="115"/>
    </location>
</feature>
<gene>
    <name evidence="2" type="ORF">L798_02517</name>
</gene>
<feature type="region of interest" description="Disordered" evidence="1">
    <location>
        <begin position="1"/>
        <end position="61"/>
    </location>
</feature>
<accession>A0A067RR25</accession>
<evidence type="ECO:0000313" key="3">
    <source>
        <dbReference type="Proteomes" id="UP000027135"/>
    </source>
</evidence>
<evidence type="ECO:0000313" key="2">
    <source>
        <dbReference type="EMBL" id="KDR22184.1"/>
    </source>
</evidence>
<proteinExistence type="predicted"/>